<comment type="caution">
    <text evidence="2">The sequence shown here is derived from an EMBL/GenBank/DDBJ whole genome shotgun (WGS) entry which is preliminary data.</text>
</comment>
<sequence>MAMLVAGIMKTLAALGGSIIATLCIMREFLRRSSRRKGSGNKGVKLRDLFSETRPVTPTELAVDEAVAEAIEENNDTENKDLMSVLNDTISWRPRKDHVPTTPLFDYLLQGNKSMDSGWLRKEVFGTIETECKRPQIPVKEKRLLTFLLFCLSGVSDQKDGHTPGALLSVAWGFSKPAILRAGSWSLEQDFVAWITADGDNETDGDKGKKRNKSMDAGPSNQVFQSPTAGPGKRRDLKSTPALLVETKIASPSSTSSPASATCSPISASEEEDGFVCFSPERESTNTNGKRLDFGQHEDGPSSVDALVQADKNLHIDTSTQTIQQTIDAVAQTDTKPLVDASTQTDFHSRLQADISEDNVSRQCESDICRALFLLFKQNRPLAAASNPDRVSTLAATEILTLRQLSGSSLKIMRIKSTRNGTKGDSKGRKTKTKALLVETLVSNLGLSENETVAVLKHFAVRRNLQVLKQSECSFTIDQCAALMLYLPVTARGLERSQKFAKVALPKLGNALYPTRLRKKLATYSIDSFNLKLGFELVSLEIGGEKRNQRCLHVWIREPAAAVEALAQSALISGRFECSSQFSNHTNALIVTQGSDRGGDITSNMIRVANRAGGNSSQHCLPLSFYEFGKESYNNLQQTIFNEYKPTKKFLQSLLYGSYHMIVVTVNSTDGSTVLDAQCVILQINSGMQQNSPQNYTVKRNHADDSLFVLPESEERELPPVIDLMQRDEATQALGSSIDPKEISIQLGVSRVSNDNEDDNDNDDDDNNNNNNNNNKAVQYKGFTLRNCLGRVVHRARFSEPLVSNSPNNQVDSNCLACVCMSSDDIKCNVTLMGQGTASSMCPCTICTAAKKDFASYTTKNRDQQAPYRAGQYANPTLYDAFVDESGGRLEWVRLNSTGFAKKMKSKYKSVVHEPLLYTPPNLNSGSIMHVSSGLLTHCTVKMLEKLAVVDGRTPWLDDLSAHVEDAKQFIRSSHSKADVLRKEDAKKVRDLKAAEQSGFGEAVIQSYVDERHQLSLELAALTKAIVAAKLFVEKGSDFLNAVGKKTKLRIVGPATYAFRKAYEVDGRVPFRVENSGFELSNGDGIRVLERRQKIVERMGKIFGDQQLQSHVDGLMEVYLELTRLLYDISIKMKSQKRWSMDDCDAFEAKTRLYAQKWIDFTGGSEDVNEGNVFNKLHVLTTHTTLFARQHGLLGRVSEEGFESSHKSIESVRKPLACMTSTSDRAHTIYRRILLQSRPEVESIFRSIDEAFTKKKRGPYRKDPTKMKTADSAPAGNNIDQRQLLPQGFVHSINGYVVKEKWRDAFEYVCFSKVPNSWCGVFVDDCTLGEACRLKAEYA</sequence>
<reference evidence="2" key="1">
    <citation type="submission" date="2020-06" db="EMBL/GenBank/DDBJ databases">
        <authorList>
            <consortium name="Plant Systems Biology data submission"/>
        </authorList>
    </citation>
    <scope>NUCLEOTIDE SEQUENCE</scope>
    <source>
        <strain evidence="2">D6</strain>
    </source>
</reference>
<feature type="region of interest" description="Disordered" evidence="1">
    <location>
        <begin position="279"/>
        <end position="299"/>
    </location>
</feature>
<organism evidence="2 3">
    <name type="scientific">Seminavis robusta</name>
    <dbReference type="NCBI Taxonomy" id="568900"/>
    <lineage>
        <taxon>Eukaryota</taxon>
        <taxon>Sar</taxon>
        <taxon>Stramenopiles</taxon>
        <taxon>Ochrophyta</taxon>
        <taxon>Bacillariophyta</taxon>
        <taxon>Bacillariophyceae</taxon>
        <taxon>Bacillariophycidae</taxon>
        <taxon>Naviculales</taxon>
        <taxon>Naviculaceae</taxon>
        <taxon>Seminavis</taxon>
    </lineage>
</organism>
<name>A0A9N8F3I9_9STRA</name>
<feature type="region of interest" description="Disordered" evidence="1">
    <location>
        <begin position="1256"/>
        <end position="1279"/>
    </location>
</feature>
<evidence type="ECO:0000313" key="2">
    <source>
        <dbReference type="EMBL" id="CAB9531360.1"/>
    </source>
</evidence>
<evidence type="ECO:0000313" key="3">
    <source>
        <dbReference type="Proteomes" id="UP001153069"/>
    </source>
</evidence>
<keyword evidence="3" id="KW-1185">Reference proteome</keyword>
<feature type="compositionally biased region" description="Acidic residues" evidence="1">
    <location>
        <begin position="755"/>
        <end position="767"/>
    </location>
</feature>
<evidence type="ECO:0000256" key="1">
    <source>
        <dbReference type="SAM" id="MobiDB-lite"/>
    </source>
</evidence>
<protein>
    <submittedName>
        <fullName evidence="2">Uncharacterized protein</fullName>
    </submittedName>
</protein>
<accession>A0A9N8F3I9</accession>
<feature type="region of interest" description="Disordered" evidence="1">
    <location>
        <begin position="750"/>
        <end position="776"/>
    </location>
</feature>
<feature type="compositionally biased region" description="Polar residues" evidence="1">
    <location>
        <begin position="219"/>
        <end position="228"/>
    </location>
</feature>
<feature type="region of interest" description="Disordered" evidence="1">
    <location>
        <begin position="198"/>
        <end position="236"/>
    </location>
</feature>
<feature type="compositionally biased region" description="Basic and acidic residues" evidence="1">
    <location>
        <begin position="1260"/>
        <end position="1269"/>
    </location>
</feature>
<proteinExistence type="predicted"/>
<gene>
    <name evidence="2" type="ORF">SEMRO_3460_G348260.1</name>
</gene>
<dbReference type="EMBL" id="CAICTM010003458">
    <property type="protein sequence ID" value="CAB9531360.1"/>
    <property type="molecule type" value="Genomic_DNA"/>
</dbReference>
<dbReference type="Proteomes" id="UP001153069">
    <property type="component" value="Unassembled WGS sequence"/>
</dbReference>
<feature type="compositionally biased region" description="Basic and acidic residues" evidence="1">
    <location>
        <begin position="280"/>
        <end position="299"/>
    </location>
</feature>